<gene>
    <name evidence="3" type="ORF">E0H73_02745</name>
</gene>
<comment type="caution">
    <text evidence="3">The sequence shown here is derived from an EMBL/GenBank/DDBJ whole genome shotgun (WGS) entry which is preliminary data.</text>
</comment>
<dbReference type="GO" id="GO:0016491">
    <property type="term" value="F:oxidoreductase activity"/>
    <property type="evidence" value="ECO:0007669"/>
    <property type="project" value="UniProtKB-KW"/>
</dbReference>
<dbReference type="SUPFAM" id="SSF54373">
    <property type="entry name" value="FAD-linked reductases, C-terminal domain"/>
    <property type="match status" value="1"/>
</dbReference>
<dbReference type="InterPro" id="IPR036188">
    <property type="entry name" value="FAD/NAD-bd_sf"/>
</dbReference>
<organism evidence="3 4">
    <name type="scientific">Kribbella pittospori</name>
    <dbReference type="NCBI Taxonomy" id="722689"/>
    <lineage>
        <taxon>Bacteria</taxon>
        <taxon>Bacillati</taxon>
        <taxon>Actinomycetota</taxon>
        <taxon>Actinomycetes</taxon>
        <taxon>Propionibacteriales</taxon>
        <taxon>Kribbellaceae</taxon>
        <taxon>Kribbella</taxon>
    </lineage>
</organism>
<evidence type="ECO:0000256" key="1">
    <source>
        <dbReference type="ARBA" id="ARBA00023002"/>
    </source>
</evidence>
<keyword evidence="4" id="KW-1185">Reference proteome</keyword>
<dbReference type="Proteomes" id="UP000291144">
    <property type="component" value="Unassembled WGS sequence"/>
</dbReference>
<dbReference type="GO" id="GO:0005737">
    <property type="term" value="C:cytoplasm"/>
    <property type="evidence" value="ECO:0007669"/>
    <property type="project" value="TreeGrafter"/>
</dbReference>
<dbReference type="Gene3D" id="3.30.9.10">
    <property type="entry name" value="D-Amino Acid Oxidase, subunit A, domain 2"/>
    <property type="match status" value="1"/>
</dbReference>
<name>A0A4R0L208_9ACTN</name>
<dbReference type="Gene3D" id="3.50.50.60">
    <property type="entry name" value="FAD/NAD(P)-binding domain"/>
    <property type="match status" value="2"/>
</dbReference>
<sequence length="414" mass="44937">MTKEVTVVGGGAIGLATAYYLAQAGAAVRVIEARRIGSGASWGNSGWIAPSFAAPIPARGLVSYTLRSLSDPASPIYFALRADPDFIRWAWRCWRHCNDDAFQRGMRATAQLGEKTHALYAELVAARIDFGIERAGILMVAREAEALEGDLDRLKMLARYGYPLPEAILTEDELHKAEPLLSDEVSAGFVIEGEAHVDPARISRGFADALDAEILEGTEVAGIEHRNGRATALRTSSGRFEVENVVLAAGAWTEPLPRMLGVKLLMQAGKGYSFSIRPRIQPRRPIHFGESKVVVTPLSDGKTRVSGTMELSGLNLRLDERRIHAIKAGARRYLADWPDGTVEDEWVGMRPLAADGLPILGRVPGFENVYLATGHSMSGITLAPATGLYMSELIMTGRTPGVLKPFEPGRVIRP</sequence>
<dbReference type="OrthoDB" id="9806257at2"/>
<protein>
    <submittedName>
        <fullName evidence="3">FAD-binding oxidoreductase</fullName>
    </submittedName>
</protein>
<evidence type="ECO:0000259" key="2">
    <source>
        <dbReference type="Pfam" id="PF01266"/>
    </source>
</evidence>
<dbReference type="InterPro" id="IPR006076">
    <property type="entry name" value="FAD-dep_OxRdtase"/>
</dbReference>
<dbReference type="RefSeq" id="WP_131350674.1">
    <property type="nucleotide sequence ID" value="NZ_SJKB01000001.1"/>
</dbReference>
<dbReference type="EMBL" id="SJKB01000001">
    <property type="protein sequence ID" value="TCC65866.1"/>
    <property type="molecule type" value="Genomic_DNA"/>
</dbReference>
<dbReference type="PANTHER" id="PTHR13847:SF289">
    <property type="entry name" value="GLYCINE OXIDASE"/>
    <property type="match status" value="1"/>
</dbReference>
<keyword evidence="1" id="KW-0560">Oxidoreductase</keyword>
<reference evidence="3 4" key="1">
    <citation type="submission" date="2019-02" db="EMBL/GenBank/DDBJ databases">
        <title>Kribbella capetownensis sp. nov. and Kribbella speibonae sp. nov., isolated from soil.</title>
        <authorList>
            <person name="Curtis S.M."/>
            <person name="Norton I."/>
            <person name="Everest G.J."/>
            <person name="Meyers P.R."/>
        </authorList>
    </citation>
    <scope>NUCLEOTIDE SEQUENCE [LARGE SCALE GENOMIC DNA]</scope>
    <source>
        <strain evidence="3 4">NRRL B-24813</strain>
    </source>
</reference>
<dbReference type="PANTHER" id="PTHR13847">
    <property type="entry name" value="SARCOSINE DEHYDROGENASE-RELATED"/>
    <property type="match status" value="1"/>
</dbReference>
<feature type="domain" description="FAD dependent oxidoreductase" evidence="2">
    <location>
        <begin position="5"/>
        <end position="393"/>
    </location>
</feature>
<accession>A0A4R0L208</accession>
<dbReference type="AlphaFoldDB" id="A0A4R0L208"/>
<evidence type="ECO:0000313" key="3">
    <source>
        <dbReference type="EMBL" id="TCC65866.1"/>
    </source>
</evidence>
<proteinExistence type="predicted"/>
<dbReference type="Pfam" id="PF01266">
    <property type="entry name" value="DAO"/>
    <property type="match status" value="1"/>
</dbReference>
<dbReference type="SUPFAM" id="SSF51905">
    <property type="entry name" value="FAD/NAD(P)-binding domain"/>
    <property type="match status" value="1"/>
</dbReference>
<evidence type="ECO:0000313" key="4">
    <source>
        <dbReference type="Proteomes" id="UP000291144"/>
    </source>
</evidence>